<name>A0A699US11_TANCI</name>
<protein>
    <submittedName>
        <fullName evidence="2">Uncharacterized protein</fullName>
    </submittedName>
</protein>
<sequence length="83" mass="8682">DEDPSDEDEGTGMGDSTGVSVSLGEISLEGNKSWESNISESDNTGDGGKIAGRAITTWGGGMFRMFVEEKAFSISESDGTILE</sequence>
<accession>A0A699US11</accession>
<dbReference type="EMBL" id="BKCJ011362799">
    <property type="protein sequence ID" value="GFD25705.1"/>
    <property type="molecule type" value="Genomic_DNA"/>
</dbReference>
<evidence type="ECO:0000256" key="1">
    <source>
        <dbReference type="SAM" id="MobiDB-lite"/>
    </source>
</evidence>
<feature type="compositionally biased region" description="Polar residues" evidence="1">
    <location>
        <begin position="33"/>
        <end position="44"/>
    </location>
</feature>
<feature type="non-terminal residue" evidence="2">
    <location>
        <position position="1"/>
    </location>
</feature>
<feature type="compositionally biased region" description="Acidic residues" evidence="1">
    <location>
        <begin position="1"/>
        <end position="10"/>
    </location>
</feature>
<evidence type="ECO:0000313" key="2">
    <source>
        <dbReference type="EMBL" id="GFD25705.1"/>
    </source>
</evidence>
<feature type="region of interest" description="Disordered" evidence="1">
    <location>
        <begin position="1"/>
        <end position="50"/>
    </location>
</feature>
<organism evidence="2">
    <name type="scientific">Tanacetum cinerariifolium</name>
    <name type="common">Dalmatian daisy</name>
    <name type="synonym">Chrysanthemum cinerariifolium</name>
    <dbReference type="NCBI Taxonomy" id="118510"/>
    <lineage>
        <taxon>Eukaryota</taxon>
        <taxon>Viridiplantae</taxon>
        <taxon>Streptophyta</taxon>
        <taxon>Embryophyta</taxon>
        <taxon>Tracheophyta</taxon>
        <taxon>Spermatophyta</taxon>
        <taxon>Magnoliopsida</taxon>
        <taxon>eudicotyledons</taxon>
        <taxon>Gunneridae</taxon>
        <taxon>Pentapetalae</taxon>
        <taxon>asterids</taxon>
        <taxon>campanulids</taxon>
        <taxon>Asterales</taxon>
        <taxon>Asteraceae</taxon>
        <taxon>Asteroideae</taxon>
        <taxon>Anthemideae</taxon>
        <taxon>Anthemidinae</taxon>
        <taxon>Tanacetum</taxon>
    </lineage>
</organism>
<comment type="caution">
    <text evidence="2">The sequence shown here is derived from an EMBL/GenBank/DDBJ whole genome shotgun (WGS) entry which is preliminary data.</text>
</comment>
<gene>
    <name evidence="2" type="ORF">Tci_897674</name>
</gene>
<dbReference type="AlphaFoldDB" id="A0A699US11"/>
<reference evidence="2" key="1">
    <citation type="journal article" date="2019" name="Sci. Rep.">
        <title>Draft genome of Tanacetum cinerariifolium, the natural source of mosquito coil.</title>
        <authorList>
            <person name="Yamashiro T."/>
            <person name="Shiraishi A."/>
            <person name="Satake H."/>
            <person name="Nakayama K."/>
        </authorList>
    </citation>
    <scope>NUCLEOTIDE SEQUENCE</scope>
</reference>
<proteinExistence type="predicted"/>